<keyword evidence="6" id="KW-1185">Reference proteome</keyword>
<dbReference type="InterPro" id="IPR038404">
    <property type="entry name" value="TRAP_DctP_sf"/>
</dbReference>
<keyword evidence="5" id="KW-0614">Plasmid</keyword>
<evidence type="ECO:0000313" key="5">
    <source>
        <dbReference type="EMBL" id="ATI43677.1"/>
    </source>
</evidence>
<proteinExistence type="predicted"/>
<reference evidence="5 6" key="1">
    <citation type="submission" date="2017-05" db="EMBL/GenBank/DDBJ databases">
        <title>Comparative genomic and metabolic analysis of manganese-oxidizing mechanisms in Celeribater manganoxidans DY25T: its adaption to the environment of polymetallic nodule.</title>
        <authorList>
            <person name="Wang X."/>
        </authorList>
    </citation>
    <scope>NUCLEOTIDE SEQUENCE [LARGE SCALE GENOMIC DNA]</scope>
    <source>
        <strain evidence="5 6">DY25</strain>
        <plasmid evidence="6">pdy25-b</plasmid>
    </source>
</reference>
<dbReference type="NCBIfam" id="NF037995">
    <property type="entry name" value="TRAP_S1"/>
    <property type="match status" value="1"/>
</dbReference>
<dbReference type="PANTHER" id="PTHR33376:SF15">
    <property type="entry name" value="BLL6794 PROTEIN"/>
    <property type="match status" value="1"/>
</dbReference>
<evidence type="ECO:0000256" key="1">
    <source>
        <dbReference type="ARBA" id="ARBA00004418"/>
    </source>
</evidence>
<comment type="subcellular location">
    <subcellularLocation>
        <location evidence="1">Periplasm</location>
    </subcellularLocation>
</comment>
<sequence length="357" mass="38788">MKHLAKRKLVLACAFAVAATTATAQDTIDMKVSYNQPASSAAWQDVMQSFVDELEEKSEGRIKITTYPGEVLHSVGDGFKAAASGITDLTSAWPIYLTNSFELFHATQLPLALPDSNVAAVRVIDELYPKYFKAEYEKLGIKLAFNAATPQYDILTTKPVESLADLKGLKLRATGGGLTEIVERLGAVPVSMTISDAYTAFQQGVVDGIILATADMVAYRLHEVGKYNYRLGVTRVAIPQAVNRKFYEDLPDDLKMVLSEASANASVNYSEMYNRLTDKALETMEAEGITTTVASDDDIATANELLAPMWDNFVAANEGNSTASAEVLTADMRALTEKFSAMSDEEIKALPPVEGLR</sequence>
<gene>
    <name evidence="5" type="ORF">CBW24_16095</name>
</gene>
<dbReference type="Gene3D" id="3.40.190.170">
    <property type="entry name" value="Bacterial extracellular solute-binding protein, family 7"/>
    <property type="match status" value="1"/>
</dbReference>
<dbReference type="EMBL" id="CP021406">
    <property type="protein sequence ID" value="ATI43677.1"/>
    <property type="molecule type" value="Genomic_DNA"/>
</dbReference>
<name>A0A291M4A4_9RHOB</name>
<evidence type="ECO:0000256" key="3">
    <source>
        <dbReference type="ARBA" id="ARBA00022764"/>
    </source>
</evidence>
<dbReference type="GO" id="GO:0042597">
    <property type="term" value="C:periplasmic space"/>
    <property type="evidence" value="ECO:0007669"/>
    <property type="project" value="UniProtKB-SubCell"/>
</dbReference>
<dbReference type="KEGG" id="cmag:CBW24_16095"/>
<evidence type="ECO:0000256" key="2">
    <source>
        <dbReference type="ARBA" id="ARBA00022729"/>
    </source>
</evidence>
<evidence type="ECO:0008006" key="7">
    <source>
        <dbReference type="Google" id="ProtNLM"/>
    </source>
</evidence>
<feature type="signal peptide" evidence="4">
    <location>
        <begin position="1"/>
        <end position="24"/>
    </location>
</feature>
<evidence type="ECO:0000313" key="6">
    <source>
        <dbReference type="Proteomes" id="UP000219050"/>
    </source>
</evidence>
<dbReference type="PANTHER" id="PTHR33376">
    <property type="match status" value="1"/>
</dbReference>
<protein>
    <recommendedName>
        <fullName evidence="7">TRAP-type C4-dicarboxylate transport system substrate-binding protein</fullName>
    </recommendedName>
</protein>
<geneLocation type="plasmid" evidence="6">
    <name>pdy25-b</name>
</geneLocation>
<feature type="chain" id="PRO_5012380714" description="TRAP-type C4-dicarboxylate transport system substrate-binding protein" evidence="4">
    <location>
        <begin position="25"/>
        <end position="357"/>
    </location>
</feature>
<dbReference type="Proteomes" id="UP000219050">
    <property type="component" value="Plasmid pDY25-B"/>
</dbReference>
<keyword evidence="2 4" id="KW-0732">Signal</keyword>
<dbReference type="InterPro" id="IPR018389">
    <property type="entry name" value="DctP_fam"/>
</dbReference>
<accession>A0A291M4A4</accession>
<dbReference type="GO" id="GO:0055085">
    <property type="term" value="P:transmembrane transport"/>
    <property type="evidence" value="ECO:0007669"/>
    <property type="project" value="InterPro"/>
</dbReference>
<organism evidence="5 6">
    <name type="scientific">Pacificitalea manganoxidans</name>
    <dbReference type="NCBI Taxonomy" id="1411902"/>
    <lineage>
        <taxon>Bacteria</taxon>
        <taxon>Pseudomonadati</taxon>
        <taxon>Pseudomonadota</taxon>
        <taxon>Alphaproteobacteria</taxon>
        <taxon>Rhodobacterales</taxon>
        <taxon>Paracoccaceae</taxon>
        <taxon>Pacificitalea</taxon>
    </lineage>
</organism>
<keyword evidence="3" id="KW-0574">Periplasm</keyword>
<dbReference type="RefSeq" id="WP_097374408.1">
    <property type="nucleotide sequence ID" value="NZ_CP021406.1"/>
</dbReference>
<dbReference type="OrthoDB" id="7672577at2"/>
<dbReference type="AlphaFoldDB" id="A0A291M4A4"/>
<evidence type="ECO:0000256" key="4">
    <source>
        <dbReference type="SAM" id="SignalP"/>
    </source>
</evidence>
<dbReference type="Pfam" id="PF03480">
    <property type="entry name" value="DctP"/>
    <property type="match status" value="1"/>
</dbReference>